<gene>
    <name evidence="8" type="ORF">IAC29_03830</name>
</gene>
<dbReference type="Proteomes" id="UP000810252">
    <property type="component" value="Unassembled WGS sequence"/>
</dbReference>
<keyword evidence="4" id="KW-0472">Membrane</keyword>
<dbReference type="Pfam" id="PF14322">
    <property type="entry name" value="SusD-like_3"/>
    <property type="match status" value="1"/>
</dbReference>
<evidence type="ECO:0000256" key="5">
    <source>
        <dbReference type="ARBA" id="ARBA00023237"/>
    </source>
</evidence>
<protein>
    <submittedName>
        <fullName evidence="8">RagB/SusD family nutrient uptake outer membrane protein</fullName>
    </submittedName>
</protein>
<evidence type="ECO:0000259" key="7">
    <source>
        <dbReference type="Pfam" id="PF14322"/>
    </source>
</evidence>
<dbReference type="AlphaFoldDB" id="A0A9D9EIT8"/>
<dbReference type="EMBL" id="JADIMQ010000052">
    <property type="protein sequence ID" value="MBO8448384.1"/>
    <property type="molecule type" value="Genomic_DNA"/>
</dbReference>
<evidence type="ECO:0000259" key="6">
    <source>
        <dbReference type="Pfam" id="PF07980"/>
    </source>
</evidence>
<evidence type="ECO:0000256" key="3">
    <source>
        <dbReference type="ARBA" id="ARBA00022729"/>
    </source>
</evidence>
<dbReference type="Pfam" id="PF07980">
    <property type="entry name" value="SusD_RagB"/>
    <property type="match status" value="1"/>
</dbReference>
<name>A0A9D9EIT8_9BACT</name>
<dbReference type="SUPFAM" id="SSF48452">
    <property type="entry name" value="TPR-like"/>
    <property type="match status" value="1"/>
</dbReference>
<organism evidence="8 9">
    <name type="scientific">Candidatus Cryptobacteroides merdigallinarum</name>
    <dbReference type="NCBI Taxonomy" id="2840770"/>
    <lineage>
        <taxon>Bacteria</taxon>
        <taxon>Pseudomonadati</taxon>
        <taxon>Bacteroidota</taxon>
        <taxon>Bacteroidia</taxon>
        <taxon>Bacteroidales</taxon>
        <taxon>Candidatus Cryptobacteroides</taxon>
    </lineage>
</organism>
<feature type="domain" description="SusD-like N-terminal" evidence="7">
    <location>
        <begin position="39"/>
        <end position="221"/>
    </location>
</feature>
<evidence type="ECO:0000256" key="4">
    <source>
        <dbReference type="ARBA" id="ARBA00023136"/>
    </source>
</evidence>
<dbReference type="Gene3D" id="1.25.40.390">
    <property type="match status" value="1"/>
</dbReference>
<reference evidence="8" key="1">
    <citation type="submission" date="2020-10" db="EMBL/GenBank/DDBJ databases">
        <authorList>
            <person name="Gilroy R."/>
        </authorList>
    </citation>
    <scope>NUCLEOTIDE SEQUENCE</scope>
    <source>
        <strain evidence="8">20514</strain>
    </source>
</reference>
<evidence type="ECO:0000313" key="9">
    <source>
        <dbReference type="Proteomes" id="UP000810252"/>
    </source>
</evidence>
<keyword evidence="5" id="KW-0998">Cell outer membrane</keyword>
<dbReference type="InterPro" id="IPR012944">
    <property type="entry name" value="SusD_RagB_dom"/>
</dbReference>
<comment type="caution">
    <text evidence="8">The sequence shown here is derived from an EMBL/GenBank/DDBJ whole genome shotgun (WGS) entry which is preliminary data.</text>
</comment>
<evidence type="ECO:0000256" key="2">
    <source>
        <dbReference type="ARBA" id="ARBA00006275"/>
    </source>
</evidence>
<dbReference type="InterPro" id="IPR033985">
    <property type="entry name" value="SusD-like_N"/>
</dbReference>
<keyword evidence="3" id="KW-0732">Signal</keyword>
<reference evidence="8" key="2">
    <citation type="journal article" date="2021" name="PeerJ">
        <title>Extensive microbial diversity within the chicken gut microbiome revealed by metagenomics and culture.</title>
        <authorList>
            <person name="Gilroy R."/>
            <person name="Ravi A."/>
            <person name="Getino M."/>
            <person name="Pursley I."/>
            <person name="Horton D.L."/>
            <person name="Alikhan N.F."/>
            <person name="Baker D."/>
            <person name="Gharbi K."/>
            <person name="Hall N."/>
            <person name="Watson M."/>
            <person name="Adriaenssens E.M."/>
            <person name="Foster-Nyarko E."/>
            <person name="Jarju S."/>
            <person name="Secka A."/>
            <person name="Antonio M."/>
            <person name="Oren A."/>
            <person name="Chaudhuri R.R."/>
            <person name="La Ragione R."/>
            <person name="Hildebrand F."/>
            <person name="Pallen M.J."/>
        </authorList>
    </citation>
    <scope>NUCLEOTIDE SEQUENCE</scope>
    <source>
        <strain evidence="8">20514</strain>
    </source>
</reference>
<feature type="domain" description="RagB/SusD" evidence="6">
    <location>
        <begin position="332"/>
        <end position="595"/>
    </location>
</feature>
<sequence>MENKYVKILSAAVVSVSLVSCESMWKEKPTNDWDQKYIWNVAEMAQGVLYNAYEAMPAMPDTYGSNFLDVATDNALTSNYTSSAYNLAMGKLSATNNPIADWSDCYTALQYVNLFLENGLTENTLYDRVDPAQDAAYKKRLYGEAHFLRAYWGFRLLQQYGGKVQDGTVLGYPKYIHFVTDEQAADLESVDRSTYEDCVKQIMDDCDEAMANLPSSYSGADPVSGDVNIGRATALVAAALKSRVALYAASPAYRPDAVVKINGMGDFSVVDEAAYIAKWEEAALIADQTIKMSGFGTEFYALQATDIADVGNTTPSEFLMRAYYNSRALENRHFPPYYLGTANTVPSQNLVDAFPMKNGYPIDDPQSGYDEDNPYANRDNRFYLNVYYHGAKFGNNGEPINVVYGGKDSPSFDQYGSRSGYYLAKFLSKSESMLDPLASANVQHYYPIFRKAEVFLNYAEAANEAWGPTGNPQGCQYSAYDIIKIIREKSGGITDTGYLDEAAAQGKDAFRKVIQNERRIELAFENHRYFDMRRWLLDLTEPVYGVSVTDEDGQFRYDTHVKLEDRKFDDIKFYYAPLPYEECVKCPNLVNNLGWE</sequence>
<dbReference type="InterPro" id="IPR011990">
    <property type="entry name" value="TPR-like_helical_dom_sf"/>
</dbReference>
<evidence type="ECO:0000313" key="8">
    <source>
        <dbReference type="EMBL" id="MBO8448384.1"/>
    </source>
</evidence>
<evidence type="ECO:0000256" key="1">
    <source>
        <dbReference type="ARBA" id="ARBA00004442"/>
    </source>
</evidence>
<accession>A0A9D9EIT8</accession>
<dbReference type="PROSITE" id="PS51257">
    <property type="entry name" value="PROKAR_LIPOPROTEIN"/>
    <property type="match status" value="1"/>
</dbReference>
<comment type="subcellular location">
    <subcellularLocation>
        <location evidence="1">Cell outer membrane</location>
    </subcellularLocation>
</comment>
<dbReference type="GO" id="GO:0009279">
    <property type="term" value="C:cell outer membrane"/>
    <property type="evidence" value="ECO:0007669"/>
    <property type="project" value="UniProtKB-SubCell"/>
</dbReference>
<proteinExistence type="inferred from homology"/>
<comment type="similarity">
    <text evidence="2">Belongs to the SusD family.</text>
</comment>